<dbReference type="Pfam" id="PF12697">
    <property type="entry name" value="Abhydrolase_6"/>
    <property type="match status" value="1"/>
</dbReference>
<dbReference type="Gene3D" id="3.40.50.1820">
    <property type="entry name" value="alpha/beta hydrolase"/>
    <property type="match status" value="1"/>
</dbReference>
<dbReference type="InterPro" id="IPR050266">
    <property type="entry name" value="AB_hydrolase_sf"/>
</dbReference>
<reference evidence="2 3" key="1">
    <citation type="submission" date="2023-02" db="EMBL/GenBank/DDBJ databases">
        <title>Study of novel species of the Microbacterium genus.</title>
        <authorList>
            <person name="Arroyo-Herrera I."/>
            <person name="Roman-Ponce B."/>
            <person name="Vasquez-Murrieta M.S."/>
        </authorList>
    </citation>
    <scope>NUCLEOTIDE SEQUENCE [LARGE SCALE GENOMIC DNA]</scope>
    <source>
        <strain evidence="2 3">NE1TT3</strain>
    </source>
</reference>
<evidence type="ECO:0000259" key="1">
    <source>
        <dbReference type="Pfam" id="PF12697"/>
    </source>
</evidence>
<organism evidence="2 3">
    <name type="scientific">Microbacterium thalli</name>
    <dbReference type="NCBI Taxonomy" id="3027921"/>
    <lineage>
        <taxon>Bacteria</taxon>
        <taxon>Bacillati</taxon>
        <taxon>Actinomycetota</taxon>
        <taxon>Actinomycetes</taxon>
        <taxon>Micrococcales</taxon>
        <taxon>Microbacteriaceae</taxon>
        <taxon>Microbacterium</taxon>
    </lineage>
</organism>
<accession>A0ABT5SEW4</accession>
<proteinExistence type="predicted"/>
<dbReference type="Proteomes" id="UP001218170">
    <property type="component" value="Unassembled WGS sequence"/>
</dbReference>
<dbReference type="InterPro" id="IPR000073">
    <property type="entry name" value="AB_hydrolase_1"/>
</dbReference>
<evidence type="ECO:0000313" key="3">
    <source>
        <dbReference type="Proteomes" id="UP001218170"/>
    </source>
</evidence>
<gene>
    <name evidence="2" type="ORF">PUW80_03015</name>
</gene>
<comment type="caution">
    <text evidence="2">The sequence shown here is derived from an EMBL/GenBank/DDBJ whole genome shotgun (WGS) entry which is preliminary data.</text>
</comment>
<feature type="domain" description="AB hydrolase-1" evidence="1">
    <location>
        <begin position="72"/>
        <end position="325"/>
    </location>
</feature>
<keyword evidence="2" id="KW-0378">Hydrolase</keyword>
<dbReference type="InterPro" id="IPR029058">
    <property type="entry name" value="AB_hydrolase_fold"/>
</dbReference>
<protein>
    <submittedName>
        <fullName evidence="2">Alpha/beta hydrolase</fullName>
    </submittedName>
</protein>
<dbReference type="RefSeq" id="WP_274263845.1">
    <property type="nucleotide sequence ID" value="NZ_JAQZCI010000001.1"/>
</dbReference>
<dbReference type="PANTHER" id="PTHR43798:SF33">
    <property type="entry name" value="HYDROLASE, PUTATIVE (AFU_ORTHOLOGUE AFUA_2G14860)-RELATED"/>
    <property type="match status" value="1"/>
</dbReference>
<evidence type="ECO:0000313" key="2">
    <source>
        <dbReference type="EMBL" id="MDD7961317.1"/>
    </source>
</evidence>
<dbReference type="GO" id="GO:0016787">
    <property type="term" value="F:hydrolase activity"/>
    <property type="evidence" value="ECO:0007669"/>
    <property type="project" value="UniProtKB-KW"/>
</dbReference>
<dbReference type="SUPFAM" id="SSF53474">
    <property type="entry name" value="alpha/beta-Hydrolases"/>
    <property type="match status" value="1"/>
</dbReference>
<sequence>MTTPVLTKRRRPRRLLTTLLVLVVVVLGASATIEHSQAMAGRAAHPMPGELVDVGGHGLHVVRAGEGGPTVVLEAGSGEVASGWEAVAAALADDTTVIRYDRAGTAWSEPAGTPRTADAIVAELHTALEKTGAPKPYILVGHSLGGLYAREFARQHPDDVAGLVLVDARPEDDARRTADLVPGGAGTAALPTWIPTILKATGVLRLGQSVLLDGLVPAGQRREFLDVTASPTYFATQREEADLIGPTEEALRGQDLGALPVRIIARGLPQDYAAAGIDDATGQQLERIWQDGQRRMLTLSTDSRLVVAERSGHLVPAEQPDIIVDQVRELLGKETTMRENSATAARRR</sequence>
<keyword evidence="3" id="KW-1185">Reference proteome</keyword>
<dbReference type="EMBL" id="JAQZCI010000001">
    <property type="protein sequence ID" value="MDD7961317.1"/>
    <property type="molecule type" value="Genomic_DNA"/>
</dbReference>
<dbReference type="PANTHER" id="PTHR43798">
    <property type="entry name" value="MONOACYLGLYCEROL LIPASE"/>
    <property type="match status" value="1"/>
</dbReference>
<name>A0ABT5SEW4_9MICO</name>